<evidence type="ECO:0000313" key="3">
    <source>
        <dbReference type="Proteomes" id="UP001292094"/>
    </source>
</evidence>
<keyword evidence="3" id="KW-1185">Reference proteome</keyword>
<sequence length="265" mass="29878">MPLPWRSCVSGTVRVGQIPFLTLMTKKFPQLGETLRTREVKETQRGDELPTSPKKKKNASKPVVLPPPQEEVLIEKSQNREKSNAHAPEKHYTPTKPEKNETPRRALSGSLHPNQRPDTVEEQILSQISQYTEDPTVEHLRTPSQRWELDLSEHNNEAGLHLAIVLEEADNICLLNSGVSTHQAGGRLDLTFVSRDLGHCSKWVTRVLEAGFYDFWTDSSLGNFTTCRRSSSKITITSDISLRNIWVRSFDALGPYSPSLELNIA</sequence>
<organism evidence="2 3">
    <name type="scientific">Petrolisthes manimaculis</name>
    <dbReference type="NCBI Taxonomy" id="1843537"/>
    <lineage>
        <taxon>Eukaryota</taxon>
        <taxon>Metazoa</taxon>
        <taxon>Ecdysozoa</taxon>
        <taxon>Arthropoda</taxon>
        <taxon>Crustacea</taxon>
        <taxon>Multicrustacea</taxon>
        <taxon>Malacostraca</taxon>
        <taxon>Eumalacostraca</taxon>
        <taxon>Eucarida</taxon>
        <taxon>Decapoda</taxon>
        <taxon>Pleocyemata</taxon>
        <taxon>Anomura</taxon>
        <taxon>Galatheoidea</taxon>
        <taxon>Porcellanidae</taxon>
        <taxon>Petrolisthes</taxon>
    </lineage>
</organism>
<proteinExistence type="predicted"/>
<comment type="caution">
    <text evidence="2">The sequence shown here is derived from an EMBL/GenBank/DDBJ whole genome shotgun (WGS) entry which is preliminary data.</text>
</comment>
<feature type="compositionally biased region" description="Basic and acidic residues" evidence="1">
    <location>
        <begin position="35"/>
        <end position="48"/>
    </location>
</feature>
<accession>A0AAE1QJH1</accession>
<dbReference type="AlphaFoldDB" id="A0AAE1QJH1"/>
<protein>
    <submittedName>
        <fullName evidence="2">Uncharacterized protein</fullName>
    </submittedName>
</protein>
<dbReference type="Proteomes" id="UP001292094">
    <property type="component" value="Unassembled WGS sequence"/>
</dbReference>
<feature type="region of interest" description="Disordered" evidence="1">
    <location>
        <begin position="34"/>
        <end position="118"/>
    </location>
</feature>
<feature type="compositionally biased region" description="Basic and acidic residues" evidence="1">
    <location>
        <begin position="73"/>
        <end position="104"/>
    </location>
</feature>
<evidence type="ECO:0000313" key="2">
    <source>
        <dbReference type="EMBL" id="KAK4326292.1"/>
    </source>
</evidence>
<dbReference type="EMBL" id="JAWZYT010000226">
    <property type="protein sequence ID" value="KAK4326292.1"/>
    <property type="molecule type" value="Genomic_DNA"/>
</dbReference>
<name>A0AAE1QJH1_9EUCA</name>
<gene>
    <name evidence="2" type="ORF">Pmani_003157</name>
</gene>
<evidence type="ECO:0000256" key="1">
    <source>
        <dbReference type="SAM" id="MobiDB-lite"/>
    </source>
</evidence>
<reference evidence="2" key="1">
    <citation type="submission" date="2023-11" db="EMBL/GenBank/DDBJ databases">
        <title>Genome assemblies of two species of porcelain crab, Petrolisthes cinctipes and Petrolisthes manimaculis (Anomura: Porcellanidae).</title>
        <authorList>
            <person name="Angst P."/>
        </authorList>
    </citation>
    <scope>NUCLEOTIDE SEQUENCE</scope>
    <source>
        <strain evidence="2">PB745_02</strain>
        <tissue evidence="2">Gill</tissue>
    </source>
</reference>